<evidence type="ECO:0000313" key="3">
    <source>
        <dbReference type="Proteomes" id="UP000226437"/>
    </source>
</evidence>
<dbReference type="EMBL" id="PDLO01000001">
    <property type="protein sequence ID" value="PHL00025.1"/>
    <property type="molecule type" value="Genomic_DNA"/>
</dbReference>
<dbReference type="Gene3D" id="2.30.130.40">
    <property type="entry name" value="LON domain-like"/>
    <property type="match status" value="1"/>
</dbReference>
<feature type="domain" description="Lon N-terminal" evidence="1">
    <location>
        <begin position="12"/>
        <end position="190"/>
    </location>
</feature>
<organism evidence="2 3">
    <name type="scientific">Neolewinella marina</name>
    <dbReference type="NCBI Taxonomy" id="438751"/>
    <lineage>
        <taxon>Bacteria</taxon>
        <taxon>Pseudomonadati</taxon>
        <taxon>Bacteroidota</taxon>
        <taxon>Saprospiria</taxon>
        <taxon>Saprospirales</taxon>
        <taxon>Lewinellaceae</taxon>
        <taxon>Neolewinella</taxon>
    </lineage>
</organism>
<dbReference type="InterPro" id="IPR003111">
    <property type="entry name" value="Lon_prtase_N"/>
</dbReference>
<dbReference type="Proteomes" id="UP000226437">
    <property type="component" value="Unassembled WGS sequence"/>
</dbReference>
<reference evidence="2 3" key="1">
    <citation type="submission" date="2017-10" db="EMBL/GenBank/DDBJ databases">
        <title>The draft genome sequence of Lewinella marina KCTC 32374.</title>
        <authorList>
            <person name="Wang K."/>
        </authorList>
    </citation>
    <scope>NUCLEOTIDE SEQUENCE [LARGE SCALE GENOMIC DNA]</scope>
    <source>
        <strain evidence="2 3">MKG-38</strain>
    </source>
</reference>
<dbReference type="Pfam" id="PF02190">
    <property type="entry name" value="LON_substr_bdg"/>
    <property type="match status" value="1"/>
</dbReference>
<protein>
    <submittedName>
        <fullName evidence="2">Peptidase</fullName>
    </submittedName>
</protein>
<dbReference type="OrthoDB" id="25394at2"/>
<dbReference type="SMART" id="SM00464">
    <property type="entry name" value="LON"/>
    <property type="match status" value="1"/>
</dbReference>
<dbReference type="InterPro" id="IPR015947">
    <property type="entry name" value="PUA-like_sf"/>
</dbReference>
<accession>A0A2G0CJ81</accession>
<gene>
    <name evidence="2" type="ORF">CGL56_02990</name>
</gene>
<evidence type="ECO:0000259" key="1">
    <source>
        <dbReference type="SMART" id="SM00464"/>
    </source>
</evidence>
<dbReference type="AlphaFoldDB" id="A0A2G0CJ81"/>
<evidence type="ECO:0000313" key="2">
    <source>
        <dbReference type="EMBL" id="PHL00025.1"/>
    </source>
</evidence>
<proteinExistence type="predicted"/>
<comment type="caution">
    <text evidence="2">The sequence shown here is derived from an EMBL/GenBank/DDBJ whole genome shotgun (WGS) entry which is preliminary data.</text>
</comment>
<dbReference type="InterPro" id="IPR046336">
    <property type="entry name" value="Lon_prtase_N_sf"/>
</dbReference>
<keyword evidence="3" id="KW-1185">Reference proteome</keyword>
<name>A0A2G0CJ81_9BACT</name>
<sequence>MPIPCWGNDMQSLALFPLQLVVFPGEVLNLHIFEPRYRDLVADVETEGHHFGVPTVMEGRLQPIATEVRLREVANRYPGGESDIRAEGGRIFHIDRFYREYPGKPYPGGEVSYLPVDEDESTQLNEHIVQLTREIYSKLRIEREVRSVADGFRTFDLGHYVGFTLEQEYLFLTLLDAGQRQRYLLEHLLQVRPRVGDPLGIRARAELNGHFQELSPPDF</sequence>
<dbReference type="SUPFAM" id="SSF88697">
    <property type="entry name" value="PUA domain-like"/>
    <property type="match status" value="1"/>
</dbReference>